<keyword evidence="5" id="KW-1185">Reference proteome</keyword>
<proteinExistence type="predicted"/>
<feature type="coiled-coil region" evidence="1">
    <location>
        <begin position="932"/>
        <end position="959"/>
    </location>
</feature>
<feature type="region of interest" description="Disordered" evidence="2">
    <location>
        <begin position="391"/>
        <end position="420"/>
    </location>
</feature>
<dbReference type="Pfam" id="PF13558">
    <property type="entry name" value="SbcC_Walker_B"/>
    <property type="match status" value="1"/>
</dbReference>
<protein>
    <submittedName>
        <fullName evidence="4">AAA family ATPase</fullName>
    </submittedName>
</protein>
<keyword evidence="1" id="KW-0175">Coiled coil</keyword>
<sequence>MKILNIRGKNLASLAGEFQVDFEAGPLASSGLFAISGPTGAGKSTLLDALCLALYDATPRLLKVQGRSVLPDVGAETISTQDPRNLLRRGTAEGYAEVDFVGNDGARYRARWSVRRSRTRTEGALQPTAMSLLLLPALQPVGGTKTEVKAAIEQRIGLSFDQFTRAVLLAQNEFSTFLKAEDNERGELLETLTGSTVYSDISIRAFERAKLEQARLQQLNLRLADQKPLSAEERAGYEQRHANAQARLAQLDQRKAALEQQLRWHQHAGQLRAAEQQAQQAWQASVADVEAAAPRRTALARIEAVQAARPLADEMARVAGEITRTEAAIATRKDEAAQARMAQQQATDALAQAAAQLLDAEQAHRAAMPQLDQAKALDARIDTMMPAYREAAGRREQADAAESQAGAALRDKQEQRRKLQAAQESAAAWLQQHQQWQTLARSWERWDVLFVQAGQAASQAEKLARELARAQRAAQAQRDQQEQAGARLAASAANMQALEVKRQQAIQALASCSEERLPERRSQLEQRRDALASAEKLWLERDARQRRSSQLDTQSAQLQQAKATAETQLALAQRDHVGIMAALAQAERALKLVEAACAESVEKLRATLEDDTPCPVCGAHDHPYRHEDGALQATLAGLREEVVRCREQMLANANAQGDQRAAVQSCLEQLSVIAAESRTVHEALHVADAAWRSHPLADTDASSTLPEDAQRAAWFEDQLAAVRAGLQQVEQQEAAMRAAAAARDQAQLACDQAGAEHARLQEQASAAQTALAGMAAELKALDEQRIEVALQLAALLDDLNPAFSGGDIPVEDWRDDWRSGPARFYEARKAESRSWLAQHEASEQRAVALATADVELQALMAAQDKAAQDAAAARQAFNQADSTLRAAQDARIALWGGKPVNDIEHALQAAIDAARDSVAAQQTRGQQAAHNAARLDEALAQAQSSLAGLREAAQTASDNFDHWRLSYNQRQPDTPLADAAQLQALLNHTPQDIRAERDALQALDSAAGNAAAVLRERQEQHAQHLRSAPPALDGDTDPLEDNATAAASGGEASQEQTALPADGSEETPPKDDPATRIAHRLQALAARRTEADEAAIASRLALEQDNAKRRQAQAMLAEIEQQEAIEQRWARMNELIGSADGKKFRNYAQQFTLEVLLGYANAHLKQLARRYQLERIVNPANPSLGLLVRDQDMGGEMRSVHSLSGGESFLVSLALALGLASLSSNRVRVESLFIDEGFGSLDADTLRVAMDALDGLQSMGRKVGVISHVQEMTDRIAAKILVQPSAGGKSVVTVE</sequence>
<evidence type="ECO:0000313" key="5">
    <source>
        <dbReference type="Proteomes" id="UP000534388"/>
    </source>
</evidence>
<accession>A0A7W2ENB3</accession>
<dbReference type="Gene3D" id="3.40.50.300">
    <property type="entry name" value="P-loop containing nucleotide triphosphate hydrolases"/>
    <property type="match status" value="2"/>
</dbReference>
<feature type="coiled-coil region" evidence="1">
    <location>
        <begin position="234"/>
        <end position="268"/>
    </location>
</feature>
<feature type="coiled-coil region" evidence="1">
    <location>
        <begin position="729"/>
        <end position="763"/>
    </location>
</feature>
<feature type="domain" description="Rad50/SbcC-type AAA" evidence="3">
    <location>
        <begin position="6"/>
        <end position="225"/>
    </location>
</feature>
<dbReference type="InterPro" id="IPR027417">
    <property type="entry name" value="P-loop_NTPase"/>
</dbReference>
<feature type="coiled-coil region" evidence="1">
    <location>
        <begin position="555"/>
        <end position="603"/>
    </location>
</feature>
<dbReference type="PANTHER" id="PTHR32114:SF2">
    <property type="entry name" value="ABC TRANSPORTER ABCH.3"/>
    <property type="match status" value="1"/>
</dbReference>
<dbReference type="RefSeq" id="WP_182159195.1">
    <property type="nucleotide sequence ID" value="NZ_JACEZT010000001.1"/>
</dbReference>
<dbReference type="SUPFAM" id="SSF52540">
    <property type="entry name" value="P-loop containing nucleoside triphosphate hydrolases"/>
    <property type="match status" value="1"/>
</dbReference>
<dbReference type="GO" id="GO:0006302">
    <property type="term" value="P:double-strand break repair"/>
    <property type="evidence" value="ECO:0007669"/>
    <property type="project" value="InterPro"/>
</dbReference>
<organism evidence="4 5">
    <name type="scientific">Rugamonas brunnea</name>
    <dbReference type="NCBI Taxonomy" id="2758569"/>
    <lineage>
        <taxon>Bacteria</taxon>
        <taxon>Pseudomonadati</taxon>
        <taxon>Pseudomonadota</taxon>
        <taxon>Betaproteobacteria</taxon>
        <taxon>Burkholderiales</taxon>
        <taxon>Oxalobacteraceae</taxon>
        <taxon>Telluria group</taxon>
        <taxon>Rugamonas</taxon>
    </lineage>
</organism>
<dbReference type="InterPro" id="IPR038729">
    <property type="entry name" value="Rad50/SbcC_AAA"/>
</dbReference>
<evidence type="ECO:0000259" key="3">
    <source>
        <dbReference type="Pfam" id="PF13476"/>
    </source>
</evidence>
<evidence type="ECO:0000256" key="2">
    <source>
        <dbReference type="SAM" id="MobiDB-lite"/>
    </source>
</evidence>
<dbReference type="GO" id="GO:0016887">
    <property type="term" value="F:ATP hydrolysis activity"/>
    <property type="evidence" value="ECO:0007669"/>
    <property type="project" value="InterPro"/>
</dbReference>
<gene>
    <name evidence="4" type="ORF">H3H37_01095</name>
</gene>
<name>A0A7W2ENB3_9BURK</name>
<reference evidence="4 5" key="1">
    <citation type="submission" date="2020-07" db="EMBL/GenBank/DDBJ databases">
        <title>Novel species isolated from subtropical streams in China.</title>
        <authorList>
            <person name="Lu H."/>
        </authorList>
    </citation>
    <scope>NUCLEOTIDE SEQUENCE [LARGE SCALE GENOMIC DNA]</scope>
    <source>
        <strain evidence="4 5">LX20W</strain>
    </source>
</reference>
<comment type="caution">
    <text evidence="4">The sequence shown here is derived from an EMBL/GenBank/DDBJ whole genome shotgun (WGS) entry which is preliminary data.</text>
</comment>
<evidence type="ECO:0000313" key="4">
    <source>
        <dbReference type="EMBL" id="MBA5635657.1"/>
    </source>
</evidence>
<dbReference type="EMBL" id="JACEZT010000001">
    <property type="protein sequence ID" value="MBA5635657.1"/>
    <property type="molecule type" value="Genomic_DNA"/>
</dbReference>
<feature type="region of interest" description="Disordered" evidence="2">
    <location>
        <begin position="1015"/>
        <end position="1075"/>
    </location>
</feature>
<evidence type="ECO:0000256" key="1">
    <source>
        <dbReference type="SAM" id="Coils"/>
    </source>
</evidence>
<dbReference type="Proteomes" id="UP000534388">
    <property type="component" value="Unassembled WGS sequence"/>
</dbReference>
<dbReference type="PANTHER" id="PTHR32114">
    <property type="entry name" value="ABC TRANSPORTER ABCH.3"/>
    <property type="match status" value="1"/>
</dbReference>
<dbReference type="Pfam" id="PF13476">
    <property type="entry name" value="AAA_23"/>
    <property type="match status" value="1"/>
</dbReference>